<keyword evidence="2 7" id="KW-0812">Transmembrane</keyword>
<evidence type="ECO:0000256" key="5">
    <source>
        <dbReference type="ARBA" id="ARBA00038359"/>
    </source>
</evidence>
<dbReference type="Pfam" id="PF20684">
    <property type="entry name" value="Fung_rhodopsin"/>
    <property type="match status" value="1"/>
</dbReference>
<evidence type="ECO:0000313" key="10">
    <source>
        <dbReference type="Proteomes" id="UP001301958"/>
    </source>
</evidence>
<feature type="transmembrane region" description="Helical" evidence="7">
    <location>
        <begin position="166"/>
        <end position="186"/>
    </location>
</feature>
<feature type="transmembrane region" description="Helical" evidence="7">
    <location>
        <begin position="40"/>
        <end position="65"/>
    </location>
</feature>
<feature type="compositionally biased region" description="Basic and acidic residues" evidence="6">
    <location>
        <begin position="274"/>
        <end position="287"/>
    </location>
</feature>
<dbReference type="PANTHER" id="PTHR33048:SF93">
    <property type="entry name" value="INTEGRAL MEMBRANE PROTEIN"/>
    <property type="match status" value="1"/>
</dbReference>
<keyword evidence="10" id="KW-1185">Reference proteome</keyword>
<evidence type="ECO:0000313" key="9">
    <source>
        <dbReference type="EMBL" id="KAK4228059.1"/>
    </source>
</evidence>
<evidence type="ECO:0000256" key="1">
    <source>
        <dbReference type="ARBA" id="ARBA00004141"/>
    </source>
</evidence>
<evidence type="ECO:0000256" key="6">
    <source>
        <dbReference type="SAM" id="MobiDB-lite"/>
    </source>
</evidence>
<proteinExistence type="inferred from homology"/>
<feature type="compositionally biased region" description="Basic and acidic residues" evidence="6">
    <location>
        <begin position="452"/>
        <end position="464"/>
    </location>
</feature>
<feature type="region of interest" description="Disordered" evidence="6">
    <location>
        <begin position="336"/>
        <end position="464"/>
    </location>
</feature>
<sequence length="464" mass="51524">MHRGHTLAFAVWAMTVLSLALVALRLYTRIRIVNFIGIEDYLYVLTGLFLLIFACCIQVAFHYGLGQSLWGLSLPNSSGAIMWTYIANSFAISGNAIAKLCMGFFLLRVVPLKWQKAVIWFLIVVTISTSATLVIMLWNQTTPRRTAWDPLRTPGVWNISIQPMNVWLGSWSSACDFFFAIFPWLFIMSLRMPRREKIVLASSMSLGVIAGACGIVRTVVLSRLGIEDFTLNFAPYFIWAGAEIAVAMICLGIPTLRPLYLKKKGLSTAGGYGERNHHNSQHSDPELPRFTMMGRKPKPQRASTPYPYIEIETANEIHHVDNTTPLPDQVKQYLRDSNSSCTMVEEPEPDPQTSQTALRPPPPPPPTPKPEVINKPAKIHKRDGSGDNDSDSVDIILGLYDGRRSGSRSRSRNKNSGSSLSKKGKLGESSSSNVILGGRGNSRKFALSGESELGKRSGEWPLRR</sequence>
<organism evidence="9 10">
    <name type="scientific">Podospora fimiseda</name>
    <dbReference type="NCBI Taxonomy" id="252190"/>
    <lineage>
        <taxon>Eukaryota</taxon>
        <taxon>Fungi</taxon>
        <taxon>Dikarya</taxon>
        <taxon>Ascomycota</taxon>
        <taxon>Pezizomycotina</taxon>
        <taxon>Sordariomycetes</taxon>
        <taxon>Sordariomycetidae</taxon>
        <taxon>Sordariales</taxon>
        <taxon>Podosporaceae</taxon>
        <taxon>Podospora</taxon>
    </lineage>
</organism>
<accession>A0AAN7BRA0</accession>
<feature type="compositionally biased region" description="Pro residues" evidence="6">
    <location>
        <begin position="359"/>
        <end position="369"/>
    </location>
</feature>
<evidence type="ECO:0000256" key="4">
    <source>
        <dbReference type="ARBA" id="ARBA00023136"/>
    </source>
</evidence>
<gene>
    <name evidence="9" type="ORF">QBC38DRAFT_415495</name>
</gene>
<comment type="similarity">
    <text evidence="5">Belongs to the SAT4 family.</text>
</comment>
<dbReference type="GO" id="GO:0016020">
    <property type="term" value="C:membrane"/>
    <property type="evidence" value="ECO:0007669"/>
    <property type="project" value="UniProtKB-SubCell"/>
</dbReference>
<evidence type="ECO:0000256" key="2">
    <source>
        <dbReference type="ARBA" id="ARBA00022692"/>
    </source>
</evidence>
<comment type="caution">
    <text evidence="9">The sequence shown here is derived from an EMBL/GenBank/DDBJ whole genome shotgun (WGS) entry which is preliminary data.</text>
</comment>
<protein>
    <recommendedName>
        <fullName evidence="8">Rhodopsin domain-containing protein</fullName>
    </recommendedName>
</protein>
<keyword evidence="3 7" id="KW-1133">Transmembrane helix</keyword>
<feature type="transmembrane region" description="Helical" evidence="7">
    <location>
        <begin position="198"/>
        <end position="221"/>
    </location>
</feature>
<comment type="subcellular location">
    <subcellularLocation>
        <location evidence="1">Membrane</location>
        <topology evidence="1">Multi-pass membrane protein</topology>
    </subcellularLocation>
</comment>
<reference evidence="9" key="1">
    <citation type="journal article" date="2023" name="Mol. Phylogenet. Evol.">
        <title>Genome-scale phylogeny and comparative genomics of the fungal order Sordariales.</title>
        <authorList>
            <person name="Hensen N."/>
            <person name="Bonometti L."/>
            <person name="Westerberg I."/>
            <person name="Brannstrom I.O."/>
            <person name="Guillou S."/>
            <person name="Cros-Aarteil S."/>
            <person name="Calhoun S."/>
            <person name="Haridas S."/>
            <person name="Kuo A."/>
            <person name="Mondo S."/>
            <person name="Pangilinan J."/>
            <person name="Riley R."/>
            <person name="LaButti K."/>
            <person name="Andreopoulos B."/>
            <person name="Lipzen A."/>
            <person name="Chen C."/>
            <person name="Yan M."/>
            <person name="Daum C."/>
            <person name="Ng V."/>
            <person name="Clum A."/>
            <person name="Steindorff A."/>
            <person name="Ohm R.A."/>
            <person name="Martin F."/>
            <person name="Silar P."/>
            <person name="Natvig D.O."/>
            <person name="Lalanne C."/>
            <person name="Gautier V."/>
            <person name="Ament-Velasquez S.L."/>
            <person name="Kruys A."/>
            <person name="Hutchinson M.I."/>
            <person name="Powell A.J."/>
            <person name="Barry K."/>
            <person name="Miller A.N."/>
            <person name="Grigoriev I.V."/>
            <person name="Debuchy R."/>
            <person name="Gladieux P."/>
            <person name="Hiltunen Thoren M."/>
            <person name="Johannesson H."/>
        </authorList>
    </citation>
    <scope>NUCLEOTIDE SEQUENCE</scope>
    <source>
        <strain evidence="9">CBS 990.96</strain>
    </source>
</reference>
<feature type="compositionally biased region" description="Low complexity" evidence="6">
    <location>
        <begin position="414"/>
        <end position="432"/>
    </location>
</feature>
<feature type="region of interest" description="Disordered" evidence="6">
    <location>
        <begin position="271"/>
        <end position="303"/>
    </location>
</feature>
<feature type="domain" description="Rhodopsin" evidence="8">
    <location>
        <begin position="24"/>
        <end position="260"/>
    </location>
</feature>
<evidence type="ECO:0000256" key="7">
    <source>
        <dbReference type="SAM" id="Phobius"/>
    </source>
</evidence>
<evidence type="ECO:0000259" key="8">
    <source>
        <dbReference type="Pfam" id="PF20684"/>
    </source>
</evidence>
<evidence type="ECO:0000256" key="3">
    <source>
        <dbReference type="ARBA" id="ARBA00022989"/>
    </source>
</evidence>
<dbReference type="InterPro" id="IPR052337">
    <property type="entry name" value="SAT4-like"/>
</dbReference>
<dbReference type="Proteomes" id="UP001301958">
    <property type="component" value="Unassembled WGS sequence"/>
</dbReference>
<feature type="transmembrane region" description="Helical" evidence="7">
    <location>
        <begin position="119"/>
        <end position="138"/>
    </location>
</feature>
<dbReference type="AlphaFoldDB" id="A0AAN7BRA0"/>
<dbReference type="PANTHER" id="PTHR33048">
    <property type="entry name" value="PTH11-LIKE INTEGRAL MEMBRANE PROTEIN (AFU_ORTHOLOGUE AFUA_5G11245)"/>
    <property type="match status" value="1"/>
</dbReference>
<feature type="transmembrane region" description="Helical" evidence="7">
    <location>
        <begin position="6"/>
        <end position="28"/>
    </location>
</feature>
<feature type="transmembrane region" description="Helical" evidence="7">
    <location>
        <begin position="233"/>
        <end position="256"/>
    </location>
</feature>
<feature type="transmembrane region" description="Helical" evidence="7">
    <location>
        <begin position="85"/>
        <end position="107"/>
    </location>
</feature>
<reference evidence="9" key="2">
    <citation type="submission" date="2023-05" db="EMBL/GenBank/DDBJ databases">
        <authorList>
            <consortium name="Lawrence Berkeley National Laboratory"/>
            <person name="Steindorff A."/>
            <person name="Hensen N."/>
            <person name="Bonometti L."/>
            <person name="Westerberg I."/>
            <person name="Brannstrom I.O."/>
            <person name="Guillou S."/>
            <person name="Cros-Aarteil S."/>
            <person name="Calhoun S."/>
            <person name="Haridas S."/>
            <person name="Kuo A."/>
            <person name="Mondo S."/>
            <person name="Pangilinan J."/>
            <person name="Riley R."/>
            <person name="Labutti K."/>
            <person name="Andreopoulos B."/>
            <person name="Lipzen A."/>
            <person name="Chen C."/>
            <person name="Yanf M."/>
            <person name="Daum C."/>
            <person name="Ng V."/>
            <person name="Clum A."/>
            <person name="Ohm R."/>
            <person name="Martin F."/>
            <person name="Silar P."/>
            <person name="Natvig D."/>
            <person name="Lalanne C."/>
            <person name="Gautier V."/>
            <person name="Ament-Velasquez S.L."/>
            <person name="Kruys A."/>
            <person name="Hutchinson M.I."/>
            <person name="Powell A.J."/>
            <person name="Barry K."/>
            <person name="Miller A.N."/>
            <person name="Grigoriev I.V."/>
            <person name="Debuchy R."/>
            <person name="Gladieux P."/>
            <person name="Thoren M.H."/>
            <person name="Johannesson H."/>
        </authorList>
    </citation>
    <scope>NUCLEOTIDE SEQUENCE</scope>
    <source>
        <strain evidence="9">CBS 990.96</strain>
    </source>
</reference>
<dbReference type="EMBL" id="MU865323">
    <property type="protein sequence ID" value="KAK4228059.1"/>
    <property type="molecule type" value="Genomic_DNA"/>
</dbReference>
<dbReference type="InterPro" id="IPR049326">
    <property type="entry name" value="Rhodopsin_dom_fungi"/>
</dbReference>
<keyword evidence="4 7" id="KW-0472">Membrane</keyword>
<name>A0AAN7BRA0_9PEZI</name>